<protein>
    <submittedName>
        <fullName evidence="3">OmpA family protein</fullName>
    </submittedName>
</protein>
<gene>
    <name evidence="3" type="ORF">SAMN05444370_12631</name>
</gene>
<accession>A0A1H4FQD9</accession>
<dbReference type="InterPro" id="IPR006665">
    <property type="entry name" value="OmpA-like"/>
</dbReference>
<dbReference type="GO" id="GO:0016020">
    <property type="term" value="C:membrane"/>
    <property type="evidence" value="ECO:0007669"/>
    <property type="project" value="UniProtKB-UniRule"/>
</dbReference>
<organism evidence="3 4">
    <name type="scientific">Rubrimonas cliftonensis</name>
    <dbReference type="NCBI Taxonomy" id="89524"/>
    <lineage>
        <taxon>Bacteria</taxon>
        <taxon>Pseudomonadati</taxon>
        <taxon>Pseudomonadota</taxon>
        <taxon>Alphaproteobacteria</taxon>
        <taxon>Rhodobacterales</taxon>
        <taxon>Paracoccaceae</taxon>
        <taxon>Rubrimonas</taxon>
    </lineage>
</organism>
<dbReference type="InterPro" id="IPR036737">
    <property type="entry name" value="OmpA-like_sf"/>
</dbReference>
<evidence type="ECO:0000256" key="1">
    <source>
        <dbReference type="PROSITE-ProRule" id="PRU00473"/>
    </source>
</evidence>
<evidence type="ECO:0000313" key="3">
    <source>
        <dbReference type="EMBL" id="SEA99351.1"/>
    </source>
</evidence>
<keyword evidence="1" id="KW-0472">Membrane</keyword>
<dbReference type="Gene3D" id="3.30.1330.60">
    <property type="entry name" value="OmpA-like domain"/>
    <property type="match status" value="1"/>
</dbReference>
<dbReference type="OrthoDB" id="9792021at2"/>
<sequence>MTGHADRLGSKTYNLELSLKRAEAVAAYLRNEVGLPVGSIGVAAMGEARPLVGCPTENGDALKACLAPNRRVEVVFVGHALVDHDRIMLVREIESGGADLIEIEEIARTTVTILD</sequence>
<dbReference type="InterPro" id="IPR050330">
    <property type="entry name" value="Bact_OuterMem_StrucFunc"/>
</dbReference>
<feature type="domain" description="OmpA-like" evidence="2">
    <location>
        <begin position="1"/>
        <end position="80"/>
    </location>
</feature>
<dbReference type="RefSeq" id="WP_093256196.1">
    <property type="nucleotide sequence ID" value="NZ_FNQM01000026.1"/>
</dbReference>
<dbReference type="PANTHER" id="PTHR30329">
    <property type="entry name" value="STATOR ELEMENT OF FLAGELLAR MOTOR COMPLEX"/>
    <property type="match status" value="1"/>
</dbReference>
<dbReference type="EMBL" id="FNQM01000026">
    <property type="protein sequence ID" value="SEA99351.1"/>
    <property type="molecule type" value="Genomic_DNA"/>
</dbReference>
<dbReference type="PROSITE" id="PS51123">
    <property type="entry name" value="OMPA_2"/>
    <property type="match status" value="1"/>
</dbReference>
<dbReference type="AlphaFoldDB" id="A0A1H4FQD9"/>
<dbReference type="CDD" id="cd07185">
    <property type="entry name" value="OmpA_C-like"/>
    <property type="match status" value="1"/>
</dbReference>
<dbReference type="Proteomes" id="UP000198703">
    <property type="component" value="Unassembled WGS sequence"/>
</dbReference>
<dbReference type="Pfam" id="PF00691">
    <property type="entry name" value="OmpA"/>
    <property type="match status" value="1"/>
</dbReference>
<dbReference type="SUPFAM" id="SSF103088">
    <property type="entry name" value="OmpA-like"/>
    <property type="match status" value="1"/>
</dbReference>
<reference evidence="3 4" key="1">
    <citation type="submission" date="2016-10" db="EMBL/GenBank/DDBJ databases">
        <authorList>
            <person name="de Groot N.N."/>
        </authorList>
    </citation>
    <scope>NUCLEOTIDE SEQUENCE [LARGE SCALE GENOMIC DNA]</scope>
    <source>
        <strain evidence="3 4">DSM 15345</strain>
    </source>
</reference>
<dbReference type="STRING" id="89524.SAMN05444370_12631"/>
<keyword evidence="4" id="KW-1185">Reference proteome</keyword>
<evidence type="ECO:0000313" key="4">
    <source>
        <dbReference type="Proteomes" id="UP000198703"/>
    </source>
</evidence>
<name>A0A1H4FQD9_9RHOB</name>
<proteinExistence type="predicted"/>
<dbReference type="PANTHER" id="PTHR30329:SF21">
    <property type="entry name" value="LIPOPROTEIN YIAD-RELATED"/>
    <property type="match status" value="1"/>
</dbReference>
<evidence type="ECO:0000259" key="2">
    <source>
        <dbReference type="PROSITE" id="PS51123"/>
    </source>
</evidence>